<keyword evidence="1" id="KW-0175">Coiled coil</keyword>
<feature type="coiled-coil region" evidence="1">
    <location>
        <begin position="181"/>
        <end position="208"/>
    </location>
</feature>
<keyword evidence="3" id="KW-1185">Reference proteome</keyword>
<proteinExistence type="predicted"/>
<gene>
    <name evidence="2" type="ORF">PPRIM_AZ9-3.1.T0760228</name>
</gene>
<dbReference type="EMBL" id="CAJJDM010000079">
    <property type="protein sequence ID" value="CAD8086473.1"/>
    <property type="molecule type" value="Genomic_DNA"/>
</dbReference>
<dbReference type="Proteomes" id="UP000688137">
    <property type="component" value="Unassembled WGS sequence"/>
</dbReference>
<evidence type="ECO:0000313" key="3">
    <source>
        <dbReference type="Proteomes" id="UP000688137"/>
    </source>
</evidence>
<evidence type="ECO:0000256" key="1">
    <source>
        <dbReference type="SAM" id="Coils"/>
    </source>
</evidence>
<comment type="caution">
    <text evidence="2">The sequence shown here is derived from an EMBL/GenBank/DDBJ whole genome shotgun (WGS) entry which is preliminary data.</text>
</comment>
<name>A0A8S1NA90_PARPR</name>
<dbReference type="OMA" id="NIWMTFL"/>
<organism evidence="2 3">
    <name type="scientific">Paramecium primaurelia</name>
    <dbReference type="NCBI Taxonomy" id="5886"/>
    <lineage>
        <taxon>Eukaryota</taxon>
        <taxon>Sar</taxon>
        <taxon>Alveolata</taxon>
        <taxon>Ciliophora</taxon>
        <taxon>Intramacronucleata</taxon>
        <taxon>Oligohymenophorea</taxon>
        <taxon>Peniculida</taxon>
        <taxon>Parameciidae</taxon>
        <taxon>Paramecium</taxon>
    </lineage>
</organism>
<dbReference type="AlphaFoldDB" id="A0A8S1NA90"/>
<protein>
    <submittedName>
        <fullName evidence="2">Uncharacterized protein</fullName>
    </submittedName>
</protein>
<reference evidence="2" key="1">
    <citation type="submission" date="2021-01" db="EMBL/GenBank/DDBJ databases">
        <authorList>
            <consortium name="Genoscope - CEA"/>
            <person name="William W."/>
        </authorList>
    </citation>
    <scope>NUCLEOTIDE SEQUENCE</scope>
</reference>
<evidence type="ECO:0000313" key="2">
    <source>
        <dbReference type="EMBL" id="CAD8086473.1"/>
    </source>
</evidence>
<sequence length="583" mass="69530">MYKKTFLGRTSSEVDSLEIQDGYQELIDNQSFYEYYSSNSNASSFIEDESISKQSVNIQLLHQNLKNYGTMRGLHSKVDISTLKRLNQSSYVEFDDQQKYKMNIDINRIYKGVPENTTIFDKEYETKTIFHDQLYNLEDQRHNIDVEILQLKFLLKKTEKLNLNSYNAYKSFVDQQKFELITILQSQIKQLKNQRKLLEDNQQQENTLYQLSIDQQYYNRLSFENEKFSSQFITSFYRVKQTQMLTNVSQAFSINFLTFQPQWLKQLEQQYTQLQQIQHLIIPPIQIFQFQNSNVLQFSFLLLNLLFKKLHQTQHNIWMTFLFKDFLQASFQIEEQQLIQINSNFHQNINSSLFDAYFKYVIQESNIQTNATLKNELQIIQFQDPSIEQIDLLNQQTPPKQKDKISFFPDFLDIQILFGEMILLEIFHLFFNLYLNVFRILNLQESVLYLGEQIKLNELLLYLIISQLQDKIKDQEIYTFFKSSFIEQQAIQLQGIFTLLSKFKKAFLKLDENSKELLLIYTQKQLGNKSQVKIQDAKLNLLTTPDNILRKISYESQYKQLCRLQIVNNLVFIHSFILQDTVL</sequence>
<accession>A0A8S1NA90</accession>